<keyword evidence="3" id="KW-0238">DNA-binding</keyword>
<reference evidence="5" key="2">
    <citation type="submission" date="2020-09" db="EMBL/GenBank/DDBJ databases">
        <authorList>
            <person name="Sun Q."/>
            <person name="Zhou Y."/>
        </authorList>
    </citation>
    <scope>NUCLEOTIDE SEQUENCE</scope>
    <source>
        <strain evidence="5">CGMCC 1.15152</strain>
    </source>
</reference>
<dbReference type="SUPFAM" id="SSF46785">
    <property type="entry name" value="Winged helix' DNA-binding domain"/>
    <property type="match status" value="1"/>
</dbReference>
<dbReference type="Proteomes" id="UP000633205">
    <property type="component" value="Unassembled WGS sequence"/>
</dbReference>
<keyword evidence="6" id="KW-1185">Reference proteome</keyword>
<evidence type="ECO:0000313" key="5">
    <source>
        <dbReference type="EMBL" id="GGD29769.1"/>
    </source>
</evidence>
<dbReference type="Pfam" id="PF03965">
    <property type="entry name" value="Penicillinase_R"/>
    <property type="match status" value="1"/>
</dbReference>
<evidence type="ECO:0000313" key="6">
    <source>
        <dbReference type="Proteomes" id="UP000633205"/>
    </source>
</evidence>
<gene>
    <name evidence="5" type="ORF">GCM10010915_07480</name>
</gene>
<organism evidence="5 6">
    <name type="scientific">Microbacterium faecale</name>
    <dbReference type="NCBI Taxonomy" id="1804630"/>
    <lineage>
        <taxon>Bacteria</taxon>
        <taxon>Bacillati</taxon>
        <taxon>Actinomycetota</taxon>
        <taxon>Actinomycetes</taxon>
        <taxon>Micrococcales</taxon>
        <taxon>Microbacteriaceae</taxon>
        <taxon>Microbacterium</taxon>
    </lineage>
</organism>
<dbReference type="Gene3D" id="6.10.140.850">
    <property type="match status" value="1"/>
</dbReference>
<keyword evidence="2" id="KW-0805">Transcription regulation</keyword>
<evidence type="ECO:0000256" key="1">
    <source>
        <dbReference type="ARBA" id="ARBA00011046"/>
    </source>
</evidence>
<keyword evidence="4" id="KW-0804">Transcription</keyword>
<proteinExistence type="inferred from homology"/>
<reference evidence="5" key="1">
    <citation type="journal article" date="2014" name="Int. J. Syst. Evol. Microbiol.">
        <title>Complete genome sequence of Corynebacterium casei LMG S-19264T (=DSM 44701T), isolated from a smear-ripened cheese.</title>
        <authorList>
            <consortium name="US DOE Joint Genome Institute (JGI-PGF)"/>
            <person name="Walter F."/>
            <person name="Albersmeier A."/>
            <person name="Kalinowski J."/>
            <person name="Ruckert C."/>
        </authorList>
    </citation>
    <scope>NUCLEOTIDE SEQUENCE</scope>
    <source>
        <strain evidence="5">CGMCC 1.15152</strain>
    </source>
</reference>
<dbReference type="PIRSF" id="PIRSF019455">
    <property type="entry name" value="CopR_AtkY"/>
    <property type="match status" value="1"/>
</dbReference>
<comment type="similarity">
    <text evidence="1">Belongs to the BlaI transcriptional regulatory family.</text>
</comment>
<evidence type="ECO:0000256" key="3">
    <source>
        <dbReference type="ARBA" id="ARBA00023125"/>
    </source>
</evidence>
<evidence type="ECO:0000256" key="4">
    <source>
        <dbReference type="ARBA" id="ARBA00023163"/>
    </source>
</evidence>
<dbReference type="Gene3D" id="1.10.10.10">
    <property type="entry name" value="Winged helix-like DNA-binding domain superfamily/Winged helix DNA-binding domain"/>
    <property type="match status" value="1"/>
</dbReference>
<comment type="caution">
    <text evidence="5">The sequence shown here is derived from an EMBL/GenBank/DDBJ whole genome shotgun (WGS) entry which is preliminary data.</text>
</comment>
<name>A0A916Y3R0_9MICO</name>
<evidence type="ECO:0000256" key="2">
    <source>
        <dbReference type="ARBA" id="ARBA00023015"/>
    </source>
</evidence>
<dbReference type="InterPro" id="IPR036388">
    <property type="entry name" value="WH-like_DNA-bd_sf"/>
</dbReference>
<dbReference type="RefSeq" id="WP_188710956.1">
    <property type="nucleotide sequence ID" value="NZ_BMHO01000001.1"/>
</dbReference>
<accession>A0A916Y3R0</accession>
<dbReference type="GO" id="GO:0003677">
    <property type="term" value="F:DNA binding"/>
    <property type="evidence" value="ECO:0007669"/>
    <property type="project" value="UniProtKB-KW"/>
</dbReference>
<dbReference type="GO" id="GO:0045892">
    <property type="term" value="P:negative regulation of DNA-templated transcription"/>
    <property type="evidence" value="ECO:0007669"/>
    <property type="project" value="InterPro"/>
</dbReference>
<dbReference type="InterPro" id="IPR005650">
    <property type="entry name" value="BlaI_family"/>
</dbReference>
<dbReference type="AlphaFoldDB" id="A0A916Y3R0"/>
<dbReference type="EMBL" id="BMHO01000001">
    <property type="protein sequence ID" value="GGD29769.1"/>
    <property type="molecule type" value="Genomic_DNA"/>
</dbReference>
<sequence length="126" mass="14025">MTDATTRSELLRLGALEQQVMNVLWDEGPSTVRDVITHIGGKHAYTTIATVLGNLERKELVAPKKEGRSVRYAARHTRDVHAARLMGQALSTSHDRVASILHFIDSIDPHDAELLRAYLEEQRGDG</sequence>
<protein>
    <submittedName>
        <fullName evidence="5">Transcriptional regulator</fullName>
    </submittedName>
</protein>
<dbReference type="InterPro" id="IPR036390">
    <property type="entry name" value="WH_DNA-bd_sf"/>
</dbReference>